<dbReference type="EMBL" id="LCAH01000001">
    <property type="protein sequence ID" value="KKR87826.1"/>
    <property type="molecule type" value="Genomic_DNA"/>
</dbReference>
<evidence type="ECO:0000313" key="7">
    <source>
        <dbReference type="EMBL" id="KKR87826.1"/>
    </source>
</evidence>
<feature type="compositionally biased region" description="Basic and acidic residues" evidence="5">
    <location>
        <begin position="223"/>
        <end position="236"/>
    </location>
</feature>
<dbReference type="PANTHER" id="PTHR37467:SF1">
    <property type="entry name" value="EXPORTED CALCIUM-BINDING GLYCOPROTEIN"/>
    <property type="match status" value="1"/>
</dbReference>
<keyword evidence="6" id="KW-0812">Transmembrane</keyword>
<sequence>MNVFDESPSERPLFFQKRFLMIAGAMVVFILLIFFVWNVVSHRNETKQQEGLVKQATAELEKALALCQKSDDPTGCAQTKIGETAIRIGAAIICTKLDGEAKDNCVLGTALEHGQIKDCDLMEDKEGKTSCEDAVYQRLAYEENHLDYCNKMESSLGKDRCLDGVSYQIAVKQGCGEKTGIEPSVCEAIQTLERVIASQDPSQCMNIFQENDRSVCLEAIGSGDRDHDDLTGDQETRFGTSDTNPDTDGDGLTDKDEIMVWGTNPLVSDSDGDHFTDAEEVQGGYNPLGAGRL</sequence>
<feature type="transmembrane region" description="Helical" evidence="6">
    <location>
        <begin position="20"/>
        <end position="40"/>
    </location>
</feature>
<proteinExistence type="predicted"/>
<keyword evidence="2" id="KW-0964">Secreted</keyword>
<feature type="region of interest" description="Disordered" evidence="5">
    <location>
        <begin position="222"/>
        <end position="254"/>
    </location>
</feature>
<dbReference type="Proteomes" id="UP000034616">
    <property type="component" value="Unassembled WGS sequence"/>
</dbReference>
<keyword evidence="3" id="KW-0732">Signal</keyword>
<comment type="caution">
    <text evidence="7">The sequence shown here is derived from an EMBL/GenBank/DDBJ whole genome shotgun (WGS) entry which is preliminary data.</text>
</comment>
<evidence type="ECO:0000256" key="1">
    <source>
        <dbReference type="ARBA" id="ARBA00004613"/>
    </source>
</evidence>
<protein>
    <submittedName>
        <fullName evidence="7">Fibronectin type III domain protein</fullName>
    </submittedName>
</protein>
<dbReference type="Pfam" id="PF18884">
    <property type="entry name" value="TSP3_bac"/>
    <property type="match status" value="2"/>
</dbReference>
<reference evidence="7 8" key="1">
    <citation type="journal article" date="2015" name="Nature">
        <title>rRNA introns, odd ribosomes, and small enigmatic genomes across a large radiation of phyla.</title>
        <authorList>
            <person name="Brown C.T."/>
            <person name="Hug L.A."/>
            <person name="Thomas B.C."/>
            <person name="Sharon I."/>
            <person name="Castelle C.J."/>
            <person name="Singh A."/>
            <person name="Wilkins M.J."/>
            <person name="Williams K.H."/>
            <person name="Banfield J.F."/>
        </authorList>
    </citation>
    <scope>NUCLEOTIDE SEQUENCE [LARGE SCALE GENOMIC DNA]</scope>
</reference>
<evidence type="ECO:0000256" key="4">
    <source>
        <dbReference type="ARBA" id="ARBA00022837"/>
    </source>
</evidence>
<dbReference type="InterPro" id="IPR059100">
    <property type="entry name" value="TSP3_bac"/>
</dbReference>
<evidence type="ECO:0000256" key="2">
    <source>
        <dbReference type="ARBA" id="ARBA00022525"/>
    </source>
</evidence>
<evidence type="ECO:0000313" key="8">
    <source>
        <dbReference type="Proteomes" id="UP000034616"/>
    </source>
</evidence>
<evidence type="ECO:0000256" key="5">
    <source>
        <dbReference type="SAM" id="MobiDB-lite"/>
    </source>
</evidence>
<dbReference type="PATRIC" id="fig|1618985.3.peg.107"/>
<evidence type="ECO:0000256" key="3">
    <source>
        <dbReference type="ARBA" id="ARBA00022729"/>
    </source>
</evidence>
<keyword evidence="6" id="KW-0472">Membrane</keyword>
<keyword evidence="4" id="KW-0106">Calcium</keyword>
<name>A0A0G0UJX4_9BACT</name>
<dbReference type="AlphaFoldDB" id="A0A0G0UJX4"/>
<evidence type="ECO:0000256" key="6">
    <source>
        <dbReference type="SAM" id="Phobius"/>
    </source>
</evidence>
<gene>
    <name evidence="7" type="ORF">UU35_C0001G0107</name>
</gene>
<dbReference type="PANTHER" id="PTHR37467">
    <property type="entry name" value="EXPORTED CALCIUM-BINDING GLYCOPROTEIN-RELATED"/>
    <property type="match status" value="1"/>
</dbReference>
<feature type="region of interest" description="Disordered" evidence="5">
    <location>
        <begin position="266"/>
        <end position="293"/>
    </location>
</feature>
<accession>A0A0G0UJX4</accession>
<comment type="subcellular location">
    <subcellularLocation>
        <location evidence="1">Secreted</location>
    </subcellularLocation>
</comment>
<organism evidence="7 8">
    <name type="scientific">Candidatus Uhrbacteria bacterium GW2011_GWC2_41_11</name>
    <dbReference type="NCBI Taxonomy" id="1618985"/>
    <lineage>
        <taxon>Bacteria</taxon>
        <taxon>Candidatus Uhriibacteriota</taxon>
    </lineage>
</organism>
<dbReference type="InterPro" id="IPR053180">
    <property type="entry name" value="Ca-binding_acidic-repeat"/>
</dbReference>
<keyword evidence="6" id="KW-1133">Transmembrane helix</keyword>